<sequence>MKEKERLAFIKRYFPHFVIKEVKVNNRGWDNDLVIINNNLVFRFPKSEEVAAKVKTEGEILTAVKARNPLLVIPEFEYMHEDDKVKGVKYPLIEGKSLSEYAPNTITCHFENARLVGDFLTKLHSVEVAQLNSSMLTSLHNHSYWESFYKKVERQVFPFLKYKQQEQIAHLFERFLESYEDIPAKKVIIHGDLTTSNIIYNEQKGRISGIIDFTDAQIGDPAFDFAGIYWAYGPDFTKNVLSCYQSSEKTEAIFKRVSNFYGLQPVFHELLYALENQYNINWETALERFNCLYEFINAR</sequence>
<evidence type="ECO:0000313" key="3">
    <source>
        <dbReference type="Proteomes" id="UP001465426"/>
    </source>
</evidence>
<evidence type="ECO:0000259" key="1">
    <source>
        <dbReference type="Pfam" id="PF01636"/>
    </source>
</evidence>
<accession>A0ABV1F342</accession>
<keyword evidence="3" id="KW-1185">Reference proteome</keyword>
<name>A0ABV1F342_9BACI</name>
<gene>
    <name evidence="2" type="ORF">WMO63_13845</name>
</gene>
<dbReference type="InterPro" id="IPR051678">
    <property type="entry name" value="AGP_Transferase"/>
</dbReference>
<dbReference type="Gene3D" id="3.90.1200.10">
    <property type="match status" value="1"/>
</dbReference>
<dbReference type="Proteomes" id="UP001465426">
    <property type="component" value="Unassembled WGS sequence"/>
</dbReference>
<dbReference type="Gene3D" id="3.30.200.20">
    <property type="entry name" value="Phosphorylase Kinase, domain 1"/>
    <property type="match status" value="1"/>
</dbReference>
<dbReference type="PROSITE" id="PS00109">
    <property type="entry name" value="PROTEIN_KINASE_TYR"/>
    <property type="match status" value="1"/>
</dbReference>
<dbReference type="GO" id="GO:0016740">
    <property type="term" value="F:transferase activity"/>
    <property type="evidence" value="ECO:0007669"/>
    <property type="project" value="UniProtKB-KW"/>
</dbReference>
<protein>
    <submittedName>
        <fullName evidence="2">Aminoglycoside phosphotransferase family protein</fullName>
        <ecNumber evidence="2">2.7.1.-</ecNumber>
    </submittedName>
</protein>
<dbReference type="EMBL" id="JBBMFN010000033">
    <property type="protein sequence ID" value="MEQ2466742.1"/>
    <property type="molecule type" value="Genomic_DNA"/>
</dbReference>
<evidence type="ECO:0000313" key="2">
    <source>
        <dbReference type="EMBL" id="MEQ2466742.1"/>
    </source>
</evidence>
<proteinExistence type="predicted"/>
<dbReference type="PANTHER" id="PTHR21310:SF42">
    <property type="entry name" value="BIFUNCTIONAL AAC_APH"/>
    <property type="match status" value="1"/>
</dbReference>
<keyword evidence="2" id="KW-0808">Transferase</keyword>
<reference evidence="2 3" key="1">
    <citation type="submission" date="2024-03" db="EMBL/GenBank/DDBJ databases">
        <title>Human intestinal bacterial collection.</title>
        <authorList>
            <person name="Pauvert C."/>
            <person name="Hitch T.C.A."/>
            <person name="Clavel T."/>
        </authorList>
    </citation>
    <scope>NUCLEOTIDE SEQUENCE [LARGE SCALE GENOMIC DNA]</scope>
    <source>
        <strain evidence="2 3">CLA-SR-H024</strain>
    </source>
</reference>
<dbReference type="PANTHER" id="PTHR21310">
    <property type="entry name" value="AMINOGLYCOSIDE PHOSPHOTRANSFERASE-RELATED-RELATED"/>
    <property type="match status" value="1"/>
</dbReference>
<dbReference type="InterPro" id="IPR002575">
    <property type="entry name" value="Aminoglycoside_PTrfase"/>
</dbReference>
<dbReference type="EC" id="2.7.1.-" evidence="2"/>
<dbReference type="InterPro" id="IPR011009">
    <property type="entry name" value="Kinase-like_dom_sf"/>
</dbReference>
<organism evidence="2 3">
    <name type="scientific">Niallia hominis</name>
    <dbReference type="NCBI Taxonomy" id="3133173"/>
    <lineage>
        <taxon>Bacteria</taxon>
        <taxon>Bacillati</taxon>
        <taxon>Bacillota</taxon>
        <taxon>Bacilli</taxon>
        <taxon>Bacillales</taxon>
        <taxon>Bacillaceae</taxon>
        <taxon>Niallia</taxon>
    </lineage>
</organism>
<comment type="caution">
    <text evidence="2">The sequence shown here is derived from an EMBL/GenBank/DDBJ whole genome shotgun (WGS) entry which is preliminary data.</text>
</comment>
<feature type="domain" description="Aminoglycoside phosphotransferase" evidence="1">
    <location>
        <begin position="22"/>
        <end position="240"/>
    </location>
</feature>
<dbReference type="SUPFAM" id="SSF56112">
    <property type="entry name" value="Protein kinase-like (PK-like)"/>
    <property type="match status" value="1"/>
</dbReference>
<dbReference type="RefSeq" id="WP_251628251.1">
    <property type="nucleotide sequence ID" value="NZ_JBBMFN010000033.1"/>
</dbReference>
<dbReference type="InterPro" id="IPR008266">
    <property type="entry name" value="Tyr_kinase_AS"/>
</dbReference>
<dbReference type="Pfam" id="PF01636">
    <property type="entry name" value="APH"/>
    <property type="match status" value="1"/>
</dbReference>